<name>A0ACB9ZND1_CATRO</name>
<organism evidence="1 2">
    <name type="scientific">Catharanthus roseus</name>
    <name type="common">Madagascar periwinkle</name>
    <name type="synonym">Vinca rosea</name>
    <dbReference type="NCBI Taxonomy" id="4058"/>
    <lineage>
        <taxon>Eukaryota</taxon>
        <taxon>Viridiplantae</taxon>
        <taxon>Streptophyta</taxon>
        <taxon>Embryophyta</taxon>
        <taxon>Tracheophyta</taxon>
        <taxon>Spermatophyta</taxon>
        <taxon>Magnoliopsida</taxon>
        <taxon>eudicotyledons</taxon>
        <taxon>Gunneridae</taxon>
        <taxon>Pentapetalae</taxon>
        <taxon>asterids</taxon>
        <taxon>lamiids</taxon>
        <taxon>Gentianales</taxon>
        <taxon>Apocynaceae</taxon>
        <taxon>Rauvolfioideae</taxon>
        <taxon>Vinceae</taxon>
        <taxon>Catharanthinae</taxon>
        <taxon>Catharanthus</taxon>
    </lineage>
</organism>
<evidence type="ECO:0000313" key="2">
    <source>
        <dbReference type="Proteomes" id="UP001060085"/>
    </source>
</evidence>
<dbReference type="EMBL" id="CM044708">
    <property type="protein sequence ID" value="KAI5648945.1"/>
    <property type="molecule type" value="Genomic_DNA"/>
</dbReference>
<keyword evidence="2" id="KW-1185">Reference proteome</keyword>
<dbReference type="Proteomes" id="UP001060085">
    <property type="component" value="Linkage Group LG08"/>
</dbReference>
<protein>
    <submittedName>
        <fullName evidence="1">Uncharacterized protein</fullName>
    </submittedName>
</protein>
<evidence type="ECO:0000313" key="1">
    <source>
        <dbReference type="EMBL" id="KAI5648945.1"/>
    </source>
</evidence>
<proteinExistence type="predicted"/>
<sequence length="125" mass="13619">MPSAVFSRVLLSIFIVLLLFFSLNDAKLSHPNGSIEEETNKNVTTVEEMVPLIEPGKEMVLMLNDTRRKLGGFQICALCTCCGNGAKGGYCLPTPCCYAISCNIPNRPFGFCSFLPKTYGLAQST</sequence>
<gene>
    <name evidence="1" type="ORF">M9H77_34950</name>
</gene>
<accession>A0ACB9ZND1</accession>
<comment type="caution">
    <text evidence="1">The sequence shown here is derived from an EMBL/GenBank/DDBJ whole genome shotgun (WGS) entry which is preliminary data.</text>
</comment>
<reference evidence="2" key="1">
    <citation type="journal article" date="2023" name="Nat. Plants">
        <title>Single-cell RNA sequencing provides a high-resolution roadmap for understanding the multicellular compartmentation of specialized metabolism.</title>
        <authorList>
            <person name="Sun S."/>
            <person name="Shen X."/>
            <person name="Li Y."/>
            <person name="Li Y."/>
            <person name="Wang S."/>
            <person name="Li R."/>
            <person name="Zhang H."/>
            <person name="Shen G."/>
            <person name="Guo B."/>
            <person name="Wei J."/>
            <person name="Xu J."/>
            <person name="St-Pierre B."/>
            <person name="Chen S."/>
            <person name="Sun C."/>
        </authorList>
    </citation>
    <scope>NUCLEOTIDE SEQUENCE [LARGE SCALE GENOMIC DNA]</scope>
</reference>